<dbReference type="RefSeq" id="WP_093357546.1">
    <property type="nucleotide sequence ID" value="NZ_FNVB01000004.1"/>
</dbReference>
<dbReference type="GO" id="GO:0000976">
    <property type="term" value="F:transcription cis-regulatory region binding"/>
    <property type="evidence" value="ECO:0007669"/>
    <property type="project" value="TreeGrafter"/>
</dbReference>
<proteinExistence type="predicted"/>
<protein>
    <submittedName>
        <fullName evidence="4">Transcriptional regulator, TetR family</fullName>
    </submittedName>
</protein>
<dbReference type="GO" id="GO:0003700">
    <property type="term" value="F:DNA-binding transcription factor activity"/>
    <property type="evidence" value="ECO:0007669"/>
    <property type="project" value="TreeGrafter"/>
</dbReference>
<evidence type="ECO:0000313" key="4">
    <source>
        <dbReference type="EMBL" id="SEG61279.1"/>
    </source>
</evidence>
<evidence type="ECO:0000313" key="5">
    <source>
        <dbReference type="EMBL" id="SFE86988.1"/>
    </source>
</evidence>
<evidence type="ECO:0000313" key="6">
    <source>
        <dbReference type="Proteomes" id="UP000199690"/>
    </source>
</evidence>
<dbReference type="EMBL" id="FNVB01000004">
    <property type="protein sequence ID" value="SEG61279.1"/>
    <property type="molecule type" value="Genomic_DNA"/>
</dbReference>
<dbReference type="PANTHER" id="PTHR30055:SF226">
    <property type="entry name" value="HTH-TYPE TRANSCRIPTIONAL REGULATOR PKSA"/>
    <property type="match status" value="1"/>
</dbReference>
<evidence type="ECO:0000313" key="7">
    <source>
        <dbReference type="Proteomes" id="UP000236729"/>
    </source>
</evidence>
<dbReference type="SUPFAM" id="SSF46689">
    <property type="entry name" value="Homeodomain-like"/>
    <property type="match status" value="1"/>
</dbReference>
<dbReference type="AlphaFoldDB" id="A0A1H6BKP3"/>
<dbReference type="PROSITE" id="PS50977">
    <property type="entry name" value="HTH_TETR_2"/>
    <property type="match status" value="1"/>
</dbReference>
<organism evidence="4 7">
    <name type="scientific">Saccharopolyspora kobensis</name>
    <dbReference type="NCBI Taxonomy" id="146035"/>
    <lineage>
        <taxon>Bacteria</taxon>
        <taxon>Bacillati</taxon>
        <taxon>Actinomycetota</taxon>
        <taxon>Actinomycetes</taxon>
        <taxon>Pseudonocardiales</taxon>
        <taxon>Pseudonocardiaceae</taxon>
        <taxon>Saccharopolyspora</taxon>
    </lineage>
</organism>
<keyword evidence="6" id="KW-1185">Reference proteome</keyword>
<dbReference type="EMBL" id="FOME01000015">
    <property type="protein sequence ID" value="SFE86988.1"/>
    <property type="molecule type" value="Genomic_DNA"/>
</dbReference>
<accession>A0A1H6BKP3</accession>
<dbReference type="Gene3D" id="1.10.357.10">
    <property type="entry name" value="Tetracycline Repressor, domain 2"/>
    <property type="match status" value="1"/>
</dbReference>
<reference evidence="4" key="2">
    <citation type="submission" date="2016-10" db="EMBL/GenBank/DDBJ databases">
        <authorList>
            <person name="de Groot N.N."/>
        </authorList>
    </citation>
    <scope>NUCLEOTIDE SEQUENCE [LARGE SCALE GENOMIC DNA]</scope>
    <source>
        <strain evidence="4">ATCC 20501</strain>
    </source>
</reference>
<dbReference type="InterPro" id="IPR050109">
    <property type="entry name" value="HTH-type_TetR-like_transc_reg"/>
</dbReference>
<dbReference type="InterPro" id="IPR001647">
    <property type="entry name" value="HTH_TetR"/>
</dbReference>
<dbReference type="SUPFAM" id="SSF48498">
    <property type="entry name" value="Tetracyclin repressor-like, C-terminal domain"/>
    <property type="match status" value="1"/>
</dbReference>
<evidence type="ECO:0000256" key="2">
    <source>
        <dbReference type="PROSITE-ProRule" id="PRU00335"/>
    </source>
</evidence>
<reference evidence="6 7" key="1">
    <citation type="submission" date="2016-10" db="EMBL/GenBank/DDBJ databases">
        <authorList>
            <person name="Varghese N."/>
            <person name="Submissions S."/>
        </authorList>
    </citation>
    <scope>NUCLEOTIDE SEQUENCE [LARGE SCALE GENOMIC DNA]</scope>
    <source>
        <strain evidence="7">ATCC 20501</strain>
        <strain evidence="5 6">CGMCC 4.3529</strain>
    </source>
</reference>
<feature type="domain" description="HTH tetR-type" evidence="3">
    <location>
        <begin position="10"/>
        <end position="70"/>
    </location>
</feature>
<gene>
    <name evidence="4" type="ORF">SAMN02982929_02665</name>
    <name evidence="5" type="ORF">SAMN05216506_115100</name>
</gene>
<dbReference type="PANTHER" id="PTHR30055">
    <property type="entry name" value="HTH-TYPE TRANSCRIPTIONAL REGULATOR RUTR"/>
    <property type="match status" value="1"/>
</dbReference>
<name>A0A1H6BKP3_9PSEU</name>
<dbReference type="SMR" id="A0A1H6BKP3"/>
<evidence type="ECO:0000259" key="3">
    <source>
        <dbReference type="PROSITE" id="PS50977"/>
    </source>
</evidence>
<accession>A0A1I2E338</accession>
<feature type="DNA-binding region" description="H-T-H motif" evidence="2">
    <location>
        <begin position="33"/>
        <end position="52"/>
    </location>
</feature>
<evidence type="ECO:0000256" key="1">
    <source>
        <dbReference type="ARBA" id="ARBA00023125"/>
    </source>
</evidence>
<dbReference type="Proteomes" id="UP000236729">
    <property type="component" value="Unassembled WGS sequence"/>
</dbReference>
<dbReference type="InterPro" id="IPR036271">
    <property type="entry name" value="Tet_transcr_reg_TetR-rel_C_sf"/>
</dbReference>
<dbReference type="Pfam" id="PF00440">
    <property type="entry name" value="TetR_N"/>
    <property type="match status" value="1"/>
</dbReference>
<dbReference type="Gene3D" id="1.10.10.60">
    <property type="entry name" value="Homeodomain-like"/>
    <property type="match status" value="1"/>
</dbReference>
<dbReference type="Proteomes" id="UP000199690">
    <property type="component" value="Unassembled WGS sequence"/>
</dbReference>
<dbReference type="PRINTS" id="PR00455">
    <property type="entry name" value="HTHTETR"/>
</dbReference>
<dbReference type="InterPro" id="IPR009057">
    <property type="entry name" value="Homeodomain-like_sf"/>
</dbReference>
<keyword evidence="1 2" id="KW-0238">DNA-binding</keyword>
<sequence>MADSRKARAAETEAALKAAAQRVFDRVGYLNAKITDITAEAGRAAGSFYNHFGSKEALLESLLADMIEASDRAVAADTAHDPDFGKREAIRWHVAQYWRFFQDNRTLILALGQAAQVDRQFADRLAKLLEPDLQHLAGHLAGVSDRPAATALAISALWQQFAHAKLVQRHPATGDLTDDEAIDLLTDLTDRGVNGG</sequence>